<dbReference type="AlphaFoldDB" id="A0A371HWW1"/>
<evidence type="ECO:0000313" key="3">
    <source>
        <dbReference type="Proteomes" id="UP000257109"/>
    </source>
</evidence>
<dbReference type="Gene3D" id="3.30.70.270">
    <property type="match status" value="1"/>
</dbReference>
<dbReference type="InterPro" id="IPR043502">
    <property type="entry name" value="DNA/RNA_pol_sf"/>
</dbReference>
<dbReference type="SUPFAM" id="SSF56672">
    <property type="entry name" value="DNA/RNA polymerases"/>
    <property type="match status" value="1"/>
</dbReference>
<dbReference type="PANTHER" id="PTHR35046">
    <property type="entry name" value="ZINC KNUCKLE (CCHC-TYPE) FAMILY PROTEIN"/>
    <property type="match status" value="1"/>
</dbReference>
<dbReference type="Gene3D" id="3.10.10.10">
    <property type="entry name" value="HIV Type 1 Reverse Transcriptase, subunit A, domain 1"/>
    <property type="match status" value="2"/>
</dbReference>
<proteinExistence type="predicted"/>
<accession>A0A371HWW1</accession>
<name>A0A371HWW1_MUCPR</name>
<comment type="caution">
    <text evidence="2">The sequence shown here is derived from an EMBL/GenBank/DDBJ whole genome shotgun (WGS) entry which is preliminary data.</text>
</comment>
<sequence length="183" mass="21409">MKVKREVERKTESKLKKKERESEVRKRKERGKEKGGCEGMQDLLEELQDVFPKDVPHRMPPLRGMEHHIDLTLRATFPNRAAYRTNPKEAKEIQNTKKGQVRKSMSPCVVPVILVPKERWHFENVNPILYLDDLLDELHGSNIFSKIDLRSGYHQIMVREGDEWKMDLRVSLGFMSDLSCLLA</sequence>
<gene>
    <name evidence="2" type="primary">Tf2-6</name>
    <name evidence="2" type="ORF">CR513_08677</name>
</gene>
<evidence type="ECO:0000313" key="2">
    <source>
        <dbReference type="EMBL" id="RDY07243.1"/>
    </source>
</evidence>
<protein>
    <submittedName>
        <fullName evidence="2">Tf2-6</fullName>
    </submittedName>
</protein>
<feature type="non-terminal residue" evidence="2">
    <location>
        <position position="1"/>
    </location>
</feature>
<dbReference type="EMBL" id="QJKJ01001517">
    <property type="protein sequence ID" value="RDY07243.1"/>
    <property type="molecule type" value="Genomic_DNA"/>
</dbReference>
<dbReference type="OrthoDB" id="1747743at2759"/>
<dbReference type="Proteomes" id="UP000257109">
    <property type="component" value="Unassembled WGS sequence"/>
</dbReference>
<feature type="region of interest" description="Disordered" evidence="1">
    <location>
        <begin position="1"/>
        <end position="39"/>
    </location>
</feature>
<dbReference type="InterPro" id="IPR043128">
    <property type="entry name" value="Rev_trsase/Diguanyl_cyclase"/>
</dbReference>
<feature type="compositionally biased region" description="Basic and acidic residues" evidence="1">
    <location>
        <begin position="1"/>
        <end position="36"/>
    </location>
</feature>
<keyword evidence="3" id="KW-1185">Reference proteome</keyword>
<reference evidence="2" key="1">
    <citation type="submission" date="2018-05" db="EMBL/GenBank/DDBJ databases">
        <title>Draft genome of Mucuna pruriens seed.</title>
        <authorList>
            <person name="Nnadi N.E."/>
            <person name="Vos R."/>
            <person name="Hasami M.H."/>
            <person name="Devisetty U.K."/>
            <person name="Aguiy J.C."/>
        </authorList>
    </citation>
    <scope>NUCLEOTIDE SEQUENCE [LARGE SCALE GENOMIC DNA]</scope>
    <source>
        <strain evidence="2">JCA_2017</strain>
    </source>
</reference>
<dbReference type="PANTHER" id="PTHR35046:SF26">
    <property type="entry name" value="RNA-DIRECTED DNA POLYMERASE"/>
    <property type="match status" value="1"/>
</dbReference>
<organism evidence="2 3">
    <name type="scientific">Mucuna pruriens</name>
    <name type="common">Velvet bean</name>
    <name type="synonym">Dolichos pruriens</name>
    <dbReference type="NCBI Taxonomy" id="157652"/>
    <lineage>
        <taxon>Eukaryota</taxon>
        <taxon>Viridiplantae</taxon>
        <taxon>Streptophyta</taxon>
        <taxon>Embryophyta</taxon>
        <taxon>Tracheophyta</taxon>
        <taxon>Spermatophyta</taxon>
        <taxon>Magnoliopsida</taxon>
        <taxon>eudicotyledons</taxon>
        <taxon>Gunneridae</taxon>
        <taxon>Pentapetalae</taxon>
        <taxon>rosids</taxon>
        <taxon>fabids</taxon>
        <taxon>Fabales</taxon>
        <taxon>Fabaceae</taxon>
        <taxon>Papilionoideae</taxon>
        <taxon>50 kb inversion clade</taxon>
        <taxon>NPAAA clade</taxon>
        <taxon>indigoferoid/millettioid clade</taxon>
        <taxon>Phaseoleae</taxon>
        <taxon>Mucuna</taxon>
    </lineage>
</organism>
<evidence type="ECO:0000256" key="1">
    <source>
        <dbReference type="SAM" id="MobiDB-lite"/>
    </source>
</evidence>